<protein>
    <recommendedName>
        <fullName evidence="2">C2H2-type domain-containing protein</fullName>
    </recommendedName>
</protein>
<keyword evidence="5" id="KW-1185">Reference proteome</keyword>
<name>N6U2L9_DENPD</name>
<feature type="non-terminal residue" evidence="3">
    <location>
        <position position="1"/>
    </location>
</feature>
<evidence type="ECO:0000259" key="2">
    <source>
        <dbReference type="PROSITE" id="PS00028"/>
    </source>
</evidence>
<reference evidence="4" key="2">
    <citation type="submission" date="2024-08" db="UniProtKB">
        <authorList>
            <consortium name="EnsemblMetazoa"/>
        </authorList>
    </citation>
    <scope>IDENTIFICATION</scope>
</reference>
<dbReference type="OrthoDB" id="434647at2759"/>
<dbReference type="GO" id="GO:0003676">
    <property type="term" value="F:nucleic acid binding"/>
    <property type="evidence" value="ECO:0007669"/>
    <property type="project" value="InterPro"/>
</dbReference>
<dbReference type="PANTHER" id="PTHR47487">
    <property type="entry name" value="OS06G0651300 PROTEIN-RELATED"/>
    <property type="match status" value="1"/>
</dbReference>
<evidence type="ECO:0000313" key="4">
    <source>
        <dbReference type="EnsemblMetazoa" id="XP_019762328.1"/>
    </source>
</evidence>
<dbReference type="SMART" id="SM00355">
    <property type="entry name" value="ZnF_C2H2"/>
    <property type="match status" value="2"/>
</dbReference>
<evidence type="ECO:0000313" key="5">
    <source>
        <dbReference type="Proteomes" id="UP000019118"/>
    </source>
</evidence>
<keyword evidence="1" id="KW-0472">Membrane</keyword>
<dbReference type="Gene3D" id="3.30.160.60">
    <property type="entry name" value="Classic Zinc Finger"/>
    <property type="match status" value="2"/>
</dbReference>
<evidence type="ECO:0000256" key="1">
    <source>
        <dbReference type="SAM" id="Phobius"/>
    </source>
</evidence>
<dbReference type="InterPro" id="IPR003604">
    <property type="entry name" value="Matrin/U1-like-C_Znf_C2H2"/>
</dbReference>
<dbReference type="SUPFAM" id="SSF57667">
    <property type="entry name" value="beta-beta-alpha zinc fingers"/>
    <property type="match status" value="2"/>
</dbReference>
<dbReference type="InterPro" id="IPR036236">
    <property type="entry name" value="Znf_C2H2_sf"/>
</dbReference>
<dbReference type="EnsemblMetazoa" id="XM_019906769.1">
    <property type="protein sequence ID" value="XP_019762328.1"/>
    <property type="gene ID" value="LOC109539159"/>
</dbReference>
<organism evidence="3">
    <name type="scientific">Dendroctonus ponderosae</name>
    <name type="common">Mountain pine beetle</name>
    <dbReference type="NCBI Taxonomy" id="77166"/>
    <lineage>
        <taxon>Eukaryota</taxon>
        <taxon>Metazoa</taxon>
        <taxon>Ecdysozoa</taxon>
        <taxon>Arthropoda</taxon>
        <taxon>Hexapoda</taxon>
        <taxon>Insecta</taxon>
        <taxon>Pterygota</taxon>
        <taxon>Neoptera</taxon>
        <taxon>Endopterygota</taxon>
        <taxon>Coleoptera</taxon>
        <taxon>Polyphaga</taxon>
        <taxon>Cucujiformia</taxon>
        <taxon>Curculionidae</taxon>
        <taxon>Scolytinae</taxon>
        <taxon>Dendroctonus</taxon>
    </lineage>
</organism>
<evidence type="ECO:0000313" key="3">
    <source>
        <dbReference type="EMBL" id="ENN75810.1"/>
    </source>
</evidence>
<dbReference type="AlphaFoldDB" id="N6U2L9"/>
<dbReference type="Pfam" id="PF12874">
    <property type="entry name" value="zf-met"/>
    <property type="match status" value="2"/>
</dbReference>
<sequence length="172" mass="19365">MSGNLHSGVQDVAEILDDDPDINRRIDEDFHDDLSRKVSLGSPGAFSATHFNPLSSQMSTVSNTSDGALFCEICNIRVTSTKILQRHLEGRKHKSRAERRGKSFHCDLCEVTANSEIQLNIHLSSSKHKSRVAREEYKEFFDVSSYSKSMYVLLFAVFCIILNLIILVKVAM</sequence>
<dbReference type="PROSITE" id="PS00028">
    <property type="entry name" value="ZINC_FINGER_C2H2_1"/>
    <property type="match status" value="1"/>
</dbReference>
<proteinExistence type="predicted"/>
<dbReference type="Proteomes" id="UP000019118">
    <property type="component" value="Unassembled WGS sequence"/>
</dbReference>
<dbReference type="InterPro" id="IPR013087">
    <property type="entry name" value="Znf_C2H2_type"/>
</dbReference>
<dbReference type="KEGG" id="dpa:109539159"/>
<feature type="domain" description="C2H2-type" evidence="2">
    <location>
        <begin position="71"/>
        <end position="93"/>
    </location>
</feature>
<feature type="transmembrane region" description="Helical" evidence="1">
    <location>
        <begin position="150"/>
        <end position="171"/>
    </location>
</feature>
<dbReference type="OMA" id="EIQLNIH"/>
<dbReference type="SMART" id="SM00451">
    <property type="entry name" value="ZnF_U1"/>
    <property type="match status" value="2"/>
</dbReference>
<keyword evidence="1" id="KW-1133">Transmembrane helix</keyword>
<dbReference type="HOGENOM" id="CLU_1556868_0_0_1"/>
<dbReference type="EMBL" id="KB740999">
    <property type="protein sequence ID" value="ENN75810.1"/>
    <property type="molecule type" value="Genomic_DNA"/>
</dbReference>
<accession>N6U2L9</accession>
<dbReference type="GO" id="GO:0008270">
    <property type="term" value="F:zinc ion binding"/>
    <property type="evidence" value="ECO:0007669"/>
    <property type="project" value="InterPro"/>
</dbReference>
<keyword evidence="1" id="KW-0812">Transmembrane</keyword>
<dbReference type="PANTHER" id="PTHR47487:SF8">
    <property type="entry name" value="OS08G0270900 PROTEIN"/>
    <property type="match status" value="1"/>
</dbReference>
<gene>
    <name evidence="4" type="primary">109539159</name>
    <name evidence="3" type="ORF">YQE_07646</name>
</gene>
<reference evidence="3 5" key="1">
    <citation type="journal article" date="2013" name="Genome Biol.">
        <title>Draft genome of the mountain pine beetle, Dendroctonus ponderosae Hopkins, a major forest pest.</title>
        <authorList>
            <person name="Keeling C.I."/>
            <person name="Yuen M.M."/>
            <person name="Liao N.Y."/>
            <person name="Docking T.R."/>
            <person name="Chan S.K."/>
            <person name="Taylor G.A."/>
            <person name="Palmquist D.L."/>
            <person name="Jackman S.D."/>
            <person name="Nguyen A."/>
            <person name="Li M."/>
            <person name="Henderson H."/>
            <person name="Janes J.K."/>
            <person name="Zhao Y."/>
            <person name="Pandoh P."/>
            <person name="Moore R."/>
            <person name="Sperling F.A."/>
            <person name="Huber D.P."/>
            <person name="Birol I."/>
            <person name="Jones S.J."/>
            <person name="Bohlmann J."/>
        </authorList>
    </citation>
    <scope>NUCLEOTIDE SEQUENCE</scope>
</reference>